<evidence type="ECO:0000313" key="8">
    <source>
        <dbReference type="EMBL" id="RAH99475.1"/>
    </source>
</evidence>
<dbReference type="InterPro" id="IPR016167">
    <property type="entry name" value="FAD-bd_PCMH_sub1"/>
</dbReference>
<dbReference type="CDD" id="cd00207">
    <property type="entry name" value="fer2"/>
    <property type="match status" value="1"/>
</dbReference>
<dbReference type="OrthoDB" id="9792018at2"/>
<dbReference type="PROSITE" id="PS51085">
    <property type="entry name" value="2FE2S_FER_2"/>
    <property type="match status" value="1"/>
</dbReference>
<dbReference type="GO" id="GO:0004854">
    <property type="term" value="F:xanthine dehydrogenase activity"/>
    <property type="evidence" value="ECO:0007669"/>
    <property type="project" value="InterPro"/>
</dbReference>
<dbReference type="Gene3D" id="3.10.20.30">
    <property type="match status" value="1"/>
</dbReference>
<dbReference type="GO" id="GO:0051537">
    <property type="term" value="F:2 iron, 2 sulfur cluster binding"/>
    <property type="evidence" value="ECO:0007669"/>
    <property type="project" value="InterPro"/>
</dbReference>
<evidence type="ECO:0000259" key="6">
    <source>
        <dbReference type="PROSITE" id="PS51085"/>
    </source>
</evidence>
<dbReference type="SUPFAM" id="SSF55447">
    <property type="entry name" value="CO dehydrogenase flavoprotein C-terminal domain-like"/>
    <property type="match status" value="1"/>
</dbReference>
<dbReference type="PANTHER" id="PTHR45444">
    <property type="entry name" value="XANTHINE DEHYDROGENASE"/>
    <property type="match status" value="1"/>
</dbReference>
<dbReference type="InterPro" id="IPR014307">
    <property type="entry name" value="Xanthine_DH_ssu"/>
</dbReference>
<dbReference type="InterPro" id="IPR001041">
    <property type="entry name" value="2Fe-2S_ferredoxin-type"/>
</dbReference>
<dbReference type="InterPro" id="IPR012175">
    <property type="entry name" value="Xanth_DH_ssu_bac"/>
</dbReference>
<dbReference type="PROSITE" id="PS00197">
    <property type="entry name" value="2FE2S_FER_1"/>
    <property type="match status" value="1"/>
</dbReference>
<dbReference type="AlphaFoldDB" id="A0A8B2NJC0"/>
<dbReference type="InterPro" id="IPR036318">
    <property type="entry name" value="FAD-bd_PCMH-like_sf"/>
</dbReference>
<dbReference type="EMBL" id="QHHQ01000005">
    <property type="protein sequence ID" value="RAH99475.1"/>
    <property type="molecule type" value="Genomic_DNA"/>
</dbReference>
<dbReference type="InterPro" id="IPR012675">
    <property type="entry name" value="Beta-grasp_dom_sf"/>
</dbReference>
<dbReference type="SUPFAM" id="SSF56176">
    <property type="entry name" value="FAD-binding/transporter-associated domain-like"/>
    <property type="match status" value="1"/>
</dbReference>
<dbReference type="Gene3D" id="3.30.390.50">
    <property type="entry name" value="CO dehydrogenase flavoprotein, C-terminal domain"/>
    <property type="match status" value="1"/>
</dbReference>
<keyword evidence="4" id="KW-0560">Oxidoreductase</keyword>
<dbReference type="InterPro" id="IPR005107">
    <property type="entry name" value="CO_DH_flav_C"/>
</dbReference>
<dbReference type="InterPro" id="IPR002888">
    <property type="entry name" value="2Fe-2S-bd"/>
</dbReference>
<proteinExistence type="predicted"/>
<dbReference type="InterPro" id="IPR036010">
    <property type="entry name" value="2Fe-2S_ferredoxin-like_sf"/>
</dbReference>
<dbReference type="RefSeq" id="WP_111349714.1">
    <property type="nucleotide sequence ID" value="NZ_QHHQ01000005.1"/>
</dbReference>
<sequence>MSATIDFTLNGAPRSVAGLPPTTTLLEYLRAAGLTGTKEGCAEGDCGTCTVAVRDAAGTLRAVNACIMLLPMAHGCAVTTVEGLEDHPIQREMADRHASQCGFCTPGFVMSLWAREPGEPADRQAITDRLAGNLCRCTGYGPIIEAAEVSAPAADALRSGETAAPARPAPGLDYEADGRRYIAPTTEAAFAEAAASHPEATILSGATDVGLWVTKRLFDPPAIISTRSVAGLDAIEERGGTLVVGAGARLSAFARAIAGTAGIAELMRRFGGLQVRNAGTVGGNIANGSPIGDLPPALIAAGATLELGHRDGGRTLPLEDYFIAYGRQDRRPGEYVRAVHVPLAGLAQLACHKVSKRFDSDITAVLGAFALTLDGGTVRDVHLAYGGMAAIPKRAAAAEAALSGRPYTAETVAAAAEALAEDFSPISDMRASSAYRLTVARNLLKRDFIERTDPAVATRLARAADVAA</sequence>
<dbReference type="SMART" id="SM01092">
    <property type="entry name" value="CO_deh_flav_C"/>
    <property type="match status" value="1"/>
</dbReference>
<keyword evidence="3" id="KW-0274">FAD</keyword>
<dbReference type="GO" id="GO:0005506">
    <property type="term" value="F:iron ion binding"/>
    <property type="evidence" value="ECO:0007669"/>
    <property type="project" value="InterPro"/>
</dbReference>
<dbReference type="InterPro" id="IPR016166">
    <property type="entry name" value="FAD-bd_PCMH"/>
</dbReference>
<dbReference type="InterPro" id="IPR036884">
    <property type="entry name" value="2Fe-2S-bd_dom_sf"/>
</dbReference>
<dbReference type="SUPFAM" id="SSF47741">
    <property type="entry name" value="CO dehydrogenase ISP C-domain like"/>
    <property type="match status" value="1"/>
</dbReference>
<keyword evidence="5" id="KW-0408">Iron</keyword>
<dbReference type="InterPro" id="IPR016169">
    <property type="entry name" value="FAD-bd_PCMH_sub2"/>
</dbReference>
<name>A0A8B2NJC0_9HYPH</name>
<protein>
    <submittedName>
        <fullName evidence="8">Xanthine dehydrogenase small subunit</fullName>
    </submittedName>
</protein>
<dbReference type="InterPro" id="IPR036683">
    <property type="entry name" value="CO_DH_flav_C_dom_sf"/>
</dbReference>
<dbReference type="Pfam" id="PF03450">
    <property type="entry name" value="CO_deh_flav_C"/>
    <property type="match status" value="1"/>
</dbReference>
<dbReference type="Proteomes" id="UP000249590">
    <property type="component" value="Unassembled WGS sequence"/>
</dbReference>
<dbReference type="Pfam" id="PF00111">
    <property type="entry name" value="Fer2"/>
    <property type="match status" value="1"/>
</dbReference>
<keyword evidence="9" id="KW-1185">Reference proteome</keyword>
<dbReference type="PANTHER" id="PTHR45444:SF3">
    <property type="entry name" value="XANTHINE DEHYDROGENASE"/>
    <property type="match status" value="1"/>
</dbReference>
<dbReference type="PROSITE" id="PS51387">
    <property type="entry name" value="FAD_PCMH"/>
    <property type="match status" value="1"/>
</dbReference>
<gene>
    <name evidence="8" type="primary">xdhA</name>
    <name evidence="8" type="ORF">DLJ53_23450</name>
</gene>
<accession>A0A8B2NJC0</accession>
<evidence type="ECO:0000256" key="1">
    <source>
        <dbReference type="ARBA" id="ARBA00022630"/>
    </source>
</evidence>
<evidence type="ECO:0000313" key="9">
    <source>
        <dbReference type="Proteomes" id="UP000249590"/>
    </source>
</evidence>
<evidence type="ECO:0000256" key="5">
    <source>
        <dbReference type="ARBA" id="ARBA00023004"/>
    </source>
</evidence>
<keyword evidence="2" id="KW-0479">Metal-binding</keyword>
<dbReference type="NCBIfam" id="TIGR02963">
    <property type="entry name" value="xanthine_xdhA"/>
    <property type="match status" value="1"/>
</dbReference>
<dbReference type="Gene3D" id="3.30.465.10">
    <property type="match status" value="1"/>
</dbReference>
<comment type="caution">
    <text evidence="8">The sequence shown here is derived from an EMBL/GenBank/DDBJ whole genome shotgun (WGS) entry which is preliminary data.</text>
</comment>
<feature type="domain" description="2Fe-2S ferredoxin-type" evidence="6">
    <location>
        <begin position="3"/>
        <end position="84"/>
    </location>
</feature>
<dbReference type="Gene3D" id="3.30.43.10">
    <property type="entry name" value="Uridine Diphospho-n-acetylenolpyruvylglucosamine Reductase, domain 2"/>
    <property type="match status" value="1"/>
</dbReference>
<evidence type="ECO:0000256" key="2">
    <source>
        <dbReference type="ARBA" id="ARBA00022723"/>
    </source>
</evidence>
<dbReference type="InterPro" id="IPR016208">
    <property type="entry name" value="Ald_Oxase/xanthine_DH-like"/>
</dbReference>
<evidence type="ECO:0000256" key="4">
    <source>
        <dbReference type="ARBA" id="ARBA00023002"/>
    </source>
</evidence>
<evidence type="ECO:0000259" key="7">
    <source>
        <dbReference type="PROSITE" id="PS51387"/>
    </source>
</evidence>
<dbReference type="InterPro" id="IPR006058">
    <property type="entry name" value="2Fe2S_fd_BS"/>
</dbReference>
<organism evidence="8 9">
    <name type="scientific">Acuticoccus sediminis</name>
    <dbReference type="NCBI Taxonomy" id="2184697"/>
    <lineage>
        <taxon>Bacteria</taxon>
        <taxon>Pseudomonadati</taxon>
        <taxon>Pseudomonadota</taxon>
        <taxon>Alphaproteobacteria</taxon>
        <taxon>Hyphomicrobiales</taxon>
        <taxon>Amorphaceae</taxon>
        <taxon>Acuticoccus</taxon>
    </lineage>
</organism>
<dbReference type="GO" id="GO:0071949">
    <property type="term" value="F:FAD binding"/>
    <property type="evidence" value="ECO:0007669"/>
    <property type="project" value="InterPro"/>
</dbReference>
<dbReference type="Pfam" id="PF01799">
    <property type="entry name" value="Fer2_2"/>
    <property type="match status" value="1"/>
</dbReference>
<feature type="domain" description="FAD-binding PCMH-type" evidence="7">
    <location>
        <begin position="174"/>
        <end position="346"/>
    </location>
</feature>
<dbReference type="InterPro" id="IPR002346">
    <property type="entry name" value="Mopterin_DH_FAD-bd"/>
</dbReference>
<reference evidence="8 9" key="1">
    <citation type="submission" date="2018-05" db="EMBL/GenBank/DDBJ databases">
        <title>Acuticoccus sediminis sp. nov., isolated from deep-sea sediment of Indian Ocean.</title>
        <authorList>
            <person name="Liu X."/>
            <person name="Lai Q."/>
            <person name="Du Y."/>
            <person name="Sun F."/>
            <person name="Zhang X."/>
            <person name="Wang S."/>
            <person name="Shao Z."/>
        </authorList>
    </citation>
    <scope>NUCLEOTIDE SEQUENCE [LARGE SCALE GENOMIC DNA]</scope>
    <source>
        <strain evidence="8 9">PTG4-2</strain>
    </source>
</reference>
<evidence type="ECO:0000256" key="3">
    <source>
        <dbReference type="ARBA" id="ARBA00022827"/>
    </source>
</evidence>
<dbReference type="Pfam" id="PF00941">
    <property type="entry name" value="FAD_binding_5"/>
    <property type="match status" value="1"/>
</dbReference>
<dbReference type="Gene3D" id="1.10.150.120">
    <property type="entry name" value="[2Fe-2S]-binding domain"/>
    <property type="match status" value="1"/>
</dbReference>
<dbReference type="SUPFAM" id="SSF54292">
    <property type="entry name" value="2Fe-2S ferredoxin-like"/>
    <property type="match status" value="1"/>
</dbReference>
<dbReference type="PIRSF" id="PIRSF036557">
    <property type="entry name" value="XdhA_RC"/>
    <property type="match status" value="1"/>
</dbReference>
<keyword evidence="1" id="KW-0285">Flavoprotein</keyword>